<keyword evidence="1" id="KW-0175">Coiled coil</keyword>
<name>A0A822VIK4_STRSU</name>
<dbReference type="Proteomes" id="UP000075041">
    <property type="component" value="Unassembled WGS sequence"/>
</dbReference>
<comment type="caution">
    <text evidence="4">The sequence shown here is derived from an EMBL/GenBank/DDBJ whole genome shotgun (WGS) entry which is preliminary data.</text>
</comment>
<accession>A0A822VIK4</accession>
<gene>
    <name evidence="4" type="primary">cna</name>
    <name evidence="4" type="ORF">ERS132356_00218</name>
</gene>
<feature type="domain" description="CNA-B" evidence="2">
    <location>
        <begin position="180"/>
        <end position="268"/>
    </location>
</feature>
<dbReference type="Pfam" id="PF05738">
    <property type="entry name" value="Cna_B"/>
    <property type="match status" value="3"/>
</dbReference>
<dbReference type="SUPFAM" id="SSF49478">
    <property type="entry name" value="Cna protein B-type domain"/>
    <property type="match status" value="3"/>
</dbReference>
<organism evidence="4 5">
    <name type="scientific">Streptococcus suis</name>
    <dbReference type="NCBI Taxonomy" id="1307"/>
    <lineage>
        <taxon>Bacteria</taxon>
        <taxon>Bacillati</taxon>
        <taxon>Bacillota</taxon>
        <taxon>Bacilli</taxon>
        <taxon>Lactobacillales</taxon>
        <taxon>Streptococcaceae</taxon>
        <taxon>Streptococcus</taxon>
    </lineage>
</organism>
<dbReference type="Gene3D" id="2.60.40.10">
    <property type="entry name" value="Immunoglobulins"/>
    <property type="match status" value="1"/>
</dbReference>
<evidence type="ECO:0000313" key="5">
    <source>
        <dbReference type="Proteomes" id="UP000075041"/>
    </source>
</evidence>
<feature type="domain" description="CNA-B" evidence="2">
    <location>
        <begin position="277"/>
        <end position="361"/>
    </location>
</feature>
<reference evidence="4 5" key="1">
    <citation type="submission" date="2016-02" db="EMBL/GenBank/DDBJ databases">
        <authorList>
            <consortium name="Pathogen Informatics"/>
        </authorList>
    </citation>
    <scope>NUCLEOTIDE SEQUENCE [LARGE SCALE GENOMIC DNA]</scope>
    <source>
        <strain evidence="4 5">LOLA-SS005</strain>
    </source>
</reference>
<sequence length="482" mass="54345">MLAGAEFEVTSPSGLKETIVIGNDGFGQSSIYSAEEVRKGNFKVVETKAPKGYVLDATPFEVTVGQAGVVRTVKNTKIKTEIPVEKKWEDGNNRDGKRPTSITVQLMADGQEVAGQTKELNEGNGWKANFTNLDKYKDGVEINYTVKEVTVPAGYTSTVQKAGANVTVTNTYTPEVTQLDIEKVWDDANNKDNKRPTSITVQLMADGQEVAGQTQELNEGNSWKASFTNLDKYKDSVEINYTVKEVTVPTGYTSTVQKAGTTATVTNTYTPEVTQLDVEKVWDDANNKDNKRPTSITVQLMADDQEVADQTQELNEGNGWKASFTNLDKYKDGVEINYTVKEVTVPAGYTSTVQKTGTAVTVKIPIHQRKPLRPQPQRLLQQPLKKPQLQQRLKNQVQLQPLQKRLQLLRKQQLQKKQLQLLKSQQQQLQKKQRLLLKHRLQLLQLKQQFQKYQLQPLQQEKFFLRLVRSQDFGHLSLVLYS</sequence>
<evidence type="ECO:0000313" key="4">
    <source>
        <dbReference type="EMBL" id="CYT69465.1"/>
    </source>
</evidence>
<feature type="domain" description="CNA-B" evidence="2">
    <location>
        <begin position="82"/>
        <end position="171"/>
    </location>
</feature>
<evidence type="ECO:0000259" key="3">
    <source>
        <dbReference type="Pfam" id="PF17802"/>
    </source>
</evidence>
<protein>
    <submittedName>
        <fullName evidence="4">Cell wall surface anchor family protein</fullName>
    </submittedName>
</protein>
<dbReference type="CDD" id="cd00222">
    <property type="entry name" value="CollagenBindB"/>
    <property type="match status" value="3"/>
</dbReference>
<dbReference type="AlphaFoldDB" id="A0A822VIK4"/>
<dbReference type="Gene3D" id="2.60.40.1140">
    <property type="entry name" value="Collagen-binding surface protein Cna, B-type domain"/>
    <property type="match status" value="3"/>
</dbReference>
<dbReference type="Pfam" id="PF17802">
    <property type="entry name" value="SpaA"/>
    <property type="match status" value="1"/>
</dbReference>
<dbReference type="InterPro" id="IPR013783">
    <property type="entry name" value="Ig-like_fold"/>
</dbReference>
<evidence type="ECO:0000259" key="2">
    <source>
        <dbReference type="Pfam" id="PF05738"/>
    </source>
</evidence>
<dbReference type="InterPro" id="IPR008454">
    <property type="entry name" value="Collagen-bd_Cna-like_B-typ_dom"/>
</dbReference>
<feature type="coiled-coil region" evidence="1">
    <location>
        <begin position="412"/>
        <end position="449"/>
    </location>
</feature>
<dbReference type="EMBL" id="FIFJ01000002">
    <property type="protein sequence ID" value="CYT69465.1"/>
    <property type="molecule type" value="Genomic_DNA"/>
</dbReference>
<proteinExistence type="predicted"/>
<feature type="domain" description="SpaA-like prealbumin fold" evidence="3">
    <location>
        <begin position="2"/>
        <end position="74"/>
    </location>
</feature>
<evidence type="ECO:0000256" key="1">
    <source>
        <dbReference type="SAM" id="Coils"/>
    </source>
</evidence>
<dbReference type="InterPro" id="IPR041033">
    <property type="entry name" value="SpaA_PFL_dom_1"/>
</dbReference>